<dbReference type="Proteomes" id="UP001597440">
    <property type="component" value="Unassembled WGS sequence"/>
</dbReference>
<evidence type="ECO:0000256" key="4">
    <source>
        <dbReference type="ARBA" id="ARBA00023284"/>
    </source>
</evidence>
<dbReference type="EMBL" id="JBHULD010000018">
    <property type="protein sequence ID" value="MFD2556464.1"/>
    <property type="molecule type" value="Genomic_DNA"/>
</dbReference>
<dbReference type="Gene3D" id="3.40.30.10">
    <property type="entry name" value="Glutaredoxin"/>
    <property type="match status" value="1"/>
</dbReference>
<dbReference type="InterPro" id="IPR036249">
    <property type="entry name" value="Thioredoxin-like_sf"/>
</dbReference>
<dbReference type="InterPro" id="IPR013766">
    <property type="entry name" value="Thioredoxin_domain"/>
</dbReference>
<feature type="chain" id="PRO_5047030802" evidence="6">
    <location>
        <begin position="19"/>
        <end position="371"/>
    </location>
</feature>
<dbReference type="CDD" id="cd02966">
    <property type="entry name" value="TlpA_like_family"/>
    <property type="match status" value="1"/>
</dbReference>
<dbReference type="InterPro" id="IPR017937">
    <property type="entry name" value="Thioredoxin_CS"/>
</dbReference>
<dbReference type="Pfam" id="PF14289">
    <property type="entry name" value="DUF4369"/>
    <property type="match status" value="1"/>
</dbReference>
<dbReference type="InterPro" id="IPR025380">
    <property type="entry name" value="DUF4369"/>
</dbReference>
<dbReference type="Pfam" id="PF00578">
    <property type="entry name" value="AhpC-TSA"/>
    <property type="match status" value="1"/>
</dbReference>
<evidence type="ECO:0000259" key="7">
    <source>
        <dbReference type="PROSITE" id="PS51352"/>
    </source>
</evidence>
<keyword evidence="3" id="KW-1015">Disulfide bond</keyword>
<proteinExistence type="predicted"/>
<evidence type="ECO:0000313" key="8">
    <source>
        <dbReference type="EMBL" id="MFD2556464.1"/>
    </source>
</evidence>
<accession>A0ABW5L6V4</accession>
<name>A0ABW5L6V4_9SPHI</name>
<evidence type="ECO:0000313" key="9">
    <source>
        <dbReference type="Proteomes" id="UP001597440"/>
    </source>
</evidence>
<keyword evidence="6" id="KW-0732">Signal</keyword>
<gene>
    <name evidence="8" type="ORF">ACFSQW_18860</name>
</gene>
<keyword evidence="9" id="KW-1185">Reference proteome</keyword>
<sequence>MKKTIIALLLAAPLGLMAQQNSYTIEGALKNVKGKEKVYMSYRNAQGHQRDSTIVKNGKFQFKGAISSPTVMTLSFPTEKGSYFSDSYRLLLDKGKYTLAMTDSLKYAKLSGSPLSAEYLKYNELFTTQEETMENLEKEWAASSEEQRKNGFSKSLSEKFDVLEKEKETIQKTYILQNPESFVSLLALQEITGLDMDGYTEEKTFLKFPEWVRQTEVGQSFAKRIESAKKTAIGVMAPDFTQNDVNDKPIKLSDFRGQYVLLDFWASWCGPCRAENPHVVKAYHAYKDKNFTVLGVSLDNPGKKDNWLKAISEDQLEWIQVSDLMGWKNAAAQLYGVRGIPQNYLIGPDGKIVAVNLRGEKLEKKLSELLD</sequence>
<dbReference type="InterPro" id="IPR000866">
    <property type="entry name" value="AhpC/TSA"/>
</dbReference>
<dbReference type="PANTHER" id="PTHR42852">
    <property type="entry name" value="THIOL:DISULFIDE INTERCHANGE PROTEIN DSBE"/>
    <property type="match status" value="1"/>
</dbReference>
<evidence type="ECO:0000256" key="5">
    <source>
        <dbReference type="SAM" id="Coils"/>
    </source>
</evidence>
<keyword evidence="5" id="KW-0175">Coiled coil</keyword>
<keyword evidence="2" id="KW-0201">Cytochrome c-type biogenesis</keyword>
<dbReference type="SUPFAM" id="SSF52833">
    <property type="entry name" value="Thioredoxin-like"/>
    <property type="match status" value="1"/>
</dbReference>
<dbReference type="PROSITE" id="PS00194">
    <property type="entry name" value="THIOREDOXIN_1"/>
    <property type="match status" value="1"/>
</dbReference>
<evidence type="ECO:0000256" key="6">
    <source>
        <dbReference type="SAM" id="SignalP"/>
    </source>
</evidence>
<comment type="subcellular location">
    <subcellularLocation>
        <location evidence="1">Cell envelope</location>
    </subcellularLocation>
</comment>
<protein>
    <submittedName>
        <fullName evidence="8">Redoxin domain-containing protein</fullName>
    </submittedName>
</protein>
<keyword evidence="4" id="KW-0676">Redox-active center</keyword>
<evidence type="ECO:0000256" key="3">
    <source>
        <dbReference type="ARBA" id="ARBA00023157"/>
    </source>
</evidence>
<dbReference type="InterPro" id="IPR050553">
    <property type="entry name" value="Thioredoxin_ResA/DsbE_sf"/>
</dbReference>
<dbReference type="RefSeq" id="WP_210352476.1">
    <property type="nucleotide sequence ID" value="NZ_JAEQMU010000001.1"/>
</dbReference>
<evidence type="ECO:0000256" key="2">
    <source>
        <dbReference type="ARBA" id="ARBA00022748"/>
    </source>
</evidence>
<feature type="signal peptide" evidence="6">
    <location>
        <begin position="1"/>
        <end position="18"/>
    </location>
</feature>
<feature type="domain" description="Thioredoxin" evidence="7">
    <location>
        <begin position="231"/>
        <end position="371"/>
    </location>
</feature>
<evidence type="ECO:0000256" key="1">
    <source>
        <dbReference type="ARBA" id="ARBA00004196"/>
    </source>
</evidence>
<reference evidence="9" key="1">
    <citation type="journal article" date="2019" name="Int. J. Syst. Evol. Microbiol.">
        <title>The Global Catalogue of Microorganisms (GCM) 10K type strain sequencing project: providing services to taxonomists for standard genome sequencing and annotation.</title>
        <authorList>
            <consortium name="The Broad Institute Genomics Platform"/>
            <consortium name="The Broad Institute Genome Sequencing Center for Infectious Disease"/>
            <person name="Wu L."/>
            <person name="Ma J."/>
        </authorList>
    </citation>
    <scope>NUCLEOTIDE SEQUENCE [LARGE SCALE GENOMIC DNA]</scope>
    <source>
        <strain evidence="9">KCTC 52298</strain>
    </source>
</reference>
<feature type="coiled-coil region" evidence="5">
    <location>
        <begin position="119"/>
        <end position="173"/>
    </location>
</feature>
<comment type="caution">
    <text evidence="8">The sequence shown here is derived from an EMBL/GenBank/DDBJ whole genome shotgun (WGS) entry which is preliminary data.</text>
</comment>
<dbReference type="PANTHER" id="PTHR42852:SF6">
    <property type="entry name" value="THIOL:DISULFIDE INTERCHANGE PROTEIN DSBE"/>
    <property type="match status" value="1"/>
</dbReference>
<dbReference type="PROSITE" id="PS51352">
    <property type="entry name" value="THIOREDOXIN_2"/>
    <property type="match status" value="1"/>
</dbReference>
<organism evidence="8 9">
    <name type="scientific">Sphingobacterium tabacisoli</name>
    <dbReference type="NCBI Taxonomy" id="2044855"/>
    <lineage>
        <taxon>Bacteria</taxon>
        <taxon>Pseudomonadati</taxon>
        <taxon>Bacteroidota</taxon>
        <taxon>Sphingobacteriia</taxon>
        <taxon>Sphingobacteriales</taxon>
        <taxon>Sphingobacteriaceae</taxon>
        <taxon>Sphingobacterium</taxon>
    </lineage>
</organism>